<feature type="region of interest" description="Disordered" evidence="1">
    <location>
        <begin position="781"/>
        <end position="955"/>
    </location>
</feature>
<proteinExistence type="predicted"/>
<dbReference type="KEGG" id="prel:PRELSG_1342900"/>
<keyword evidence="3" id="KW-1185">Reference proteome</keyword>
<feature type="compositionally biased region" description="Low complexity" evidence="1">
    <location>
        <begin position="843"/>
        <end position="855"/>
    </location>
</feature>
<feature type="compositionally biased region" description="Low complexity" evidence="1">
    <location>
        <begin position="869"/>
        <end position="884"/>
    </location>
</feature>
<dbReference type="OrthoDB" id="392898at2759"/>
<dbReference type="GeneID" id="39738363"/>
<dbReference type="EMBL" id="LN835308">
    <property type="protein sequence ID" value="CRH04055.1"/>
    <property type="molecule type" value="Genomic_DNA"/>
</dbReference>
<protein>
    <submittedName>
        <fullName evidence="2">Transcription factor with AP2 domain(S), putative</fullName>
    </submittedName>
</protein>
<evidence type="ECO:0000256" key="1">
    <source>
        <dbReference type="SAM" id="MobiDB-lite"/>
    </source>
</evidence>
<feature type="compositionally biased region" description="Polar residues" evidence="1">
    <location>
        <begin position="157"/>
        <end position="171"/>
    </location>
</feature>
<feature type="compositionally biased region" description="Acidic residues" evidence="1">
    <location>
        <begin position="1269"/>
        <end position="1279"/>
    </location>
</feature>
<feature type="compositionally biased region" description="Basic and acidic residues" evidence="1">
    <location>
        <begin position="885"/>
        <end position="896"/>
    </location>
</feature>
<organism evidence="2 3">
    <name type="scientific">Plasmodium relictum</name>
    <dbReference type="NCBI Taxonomy" id="85471"/>
    <lineage>
        <taxon>Eukaryota</taxon>
        <taxon>Sar</taxon>
        <taxon>Alveolata</taxon>
        <taxon>Apicomplexa</taxon>
        <taxon>Aconoidasida</taxon>
        <taxon>Haemosporida</taxon>
        <taxon>Plasmodiidae</taxon>
        <taxon>Plasmodium</taxon>
        <taxon>Plasmodium (Haemamoeba)</taxon>
    </lineage>
</organism>
<name>A0A1J1HE28_PLARL</name>
<feature type="compositionally biased region" description="Low complexity" evidence="1">
    <location>
        <begin position="897"/>
        <end position="955"/>
    </location>
</feature>
<feature type="region of interest" description="Disordered" evidence="1">
    <location>
        <begin position="110"/>
        <end position="236"/>
    </location>
</feature>
<accession>A0A1J1HE28</accession>
<gene>
    <name evidence="2" type="primary">AP2-G2</name>
    <name evidence="2" type="ORF">PRELSG_1342900</name>
</gene>
<evidence type="ECO:0000313" key="3">
    <source>
        <dbReference type="Proteomes" id="UP000220158"/>
    </source>
</evidence>
<dbReference type="Gene3D" id="1.20.5.2050">
    <property type="match status" value="1"/>
</dbReference>
<evidence type="ECO:0000313" key="2">
    <source>
        <dbReference type="EMBL" id="CRH04055.1"/>
    </source>
</evidence>
<sequence>MLNKATDLNDLCLNGYNSTEKKYKEKNILDAHEDNMDTYKINNLNENIKAENLLEEKKLLKSQHELAVNEERKEGISNNKNEYINVNNNNDDINNKYIIRDINVNEQNENINENRKVNEDISNEKDKNANINSDKNENTNKDENLNEDANKNEDKNTNANSNKYENLNENSNKNEDKNTNTNSNKNEDLNNDGNFNKDANQNEYKNTNANTNKNEDLNNDGNLNKDTNQNEDKNANANLNKNENIYIDENLNENANQTEDQNININTNTNSNACININTNSITSTNTNINSNADTNTNENNYNITNYVDTNEIYINSSMRQKNMEGINYLASLSNNSSLEKNEKKNKYNFLLLNSSSGEKEDLCAYEEKLGISCRFFINTSNPYDFDIRIIKENCLTIFQLLYTEKKKWCSLYICTHNGPMSNFNYHLYKILCSKDDIYIYFFLFKKFIFSCYIYFNLVSIKIYSSSSNKEDSKFNDFTNILNKKSFINNEKNYKNEESSISSNKKDDAYMENNDEVKKSELPEAKASLPSNEINLNFEKIKELSNVYNNIYDSNKSEESKILNFLYDPCKHLYGNKLNICSSYLNFFDMNQSDIKKKLQLFINTHSPTMINITKKWNSFYLNKSKICSFVEKYKDIKFSSFDNSRKDSTEKFINSFVETFSVIKNFNNKQIKEEKEKDDEEQYSENEHILLKNEKKNNNTSTYKIEENNNTISILNESTKNENKSLDNIIDQNNKIKAPDNNIQLLNYNIINIHEISSNTDNFIINENKTIQNKDEIGNQNFSFKDDTQNNIFSKNNNEKIEGSSENNIDKDNYTNKDDSSNDINKNENDMNSMTKNKEDLSNINNNSNNSNDKTINDDNNNDKTIDDNNNNDKTIDDNNNNDKTIDDNNNHKTINDNNNNDKIINDNNNNDNNNNDKIINDNNNNDNNNNDNNNNDNNINDNNNNDNNNNDKTINDNNIIANINESNYNGCNINISNSFNNNDNMNNDINDNIISTSICSNNNSNHNEGISNISNDETYNKIFNTNKKKVTNIICEDYTNVTSNNKNENNKENCFNDTKENVFNCVESKENILELNMLNKNCLPNNIILNNLNILITDLNELYDYLENTKDKTIKLDTNYLLKEENSGSKNNTFSTKGENNINNLYKEIKSDKEMYHKKDEYFNIEISSVDMKSFCSVCSGIQYDNFENSLNHSEENNYKKIEVFMKESDFFCNCNNINSYHNELLNENYNYKVCFNGDQPNEEYYVIKKDEMKRVNGKKDDHINMDNEEDMNEEEQQNGKNELKNRCLAKNKNKIWVQNKDLEKKPLTSRELRNIRRNKIAKNQQDQKNKSAKSTQNFDLKSPRVKKLEKFTNVDQEELREVFGPTGVSGVYFEKSRSSWTAQYKVSGGKRRAKRFLVTKNMTYEEIENVKQQCIAYRKQMEKEYVKEFLNEEKKKANNMNCSIRKPKRKRKMKNFYEC</sequence>
<feature type="compositionally biased region" description="Polar residues" evidence="1">
    <location>
        <begin position="191"/>
        <end position="212"/>
    </location>
</feature>
<reference evidence="2 3" key="1">
    <citation type="submission" date="2015-04" db="EMBL/GenBank/DDBJ databases">
        <authorList>
            <consortium name="Pathogen Informatics"/>
        </authorList>
    </citation>
    <scope>NUCLEOTIDE SEQUENCE [LARGE SCALE GENOMIC DNA]</scope>
    <source>
        <strain evidence="2 3">SGS1</strain>
    </source>
</reference>
<dbReference type="Proteomes" id="UP000220158">
    <property type="component" value="Chromosome 13"/>
</dbReference>
<feature type="compositionally biased region" description="Basic and acidic residues" evidence="1">
    <location>
        <begin position="798"/>
        <end position="830"/>
    </location>
</feature>
<dbReference type="VEuPathDB" id="PlasmoDB:PRELSG_1342900"/>
<dbReference type="RefSeq" id="XP_028536061.1">
    <property type="nucleotide sequence ID" value="XM_028678968.1"/>
</dbReference>
<feature type="compositionally biased region" description="Basic and acidic residues" evidence="1">
    <location>
        <begin position="112"/>
        <end position="156"/>
    </location>
</feature>
<feature type="region of interest" description="Disordered" evidence="1">
    <location>
        <begin position="1262"/>
        <end position="1287"/>
    </location>
</feature>
<dbReference type="OMA" id="KWCSIYI"/>
<feature type="compositionally biased region" description="Polar residues" evidence="1">
    <location>
        <begin position="781"/>
        <end position="797"/>
    </location>
</feature>
<feature type="compositionally biased region" description="Basic and acidic residues" evidence="1">
    <location>
        <begin position="856"/>
        <end position="868"/>
    </location>
</feature>
<feature type="region of interest" description="Disordered" evidence="1">
    <location>
        <begin position="1310"/>
        <end position="1344"/>
    </location>
</feature>
<feature type="compositionally biased region" description="Polar residues" evidence="1">
    <location>
        <begin position="1324"/>
        <end position="1342"/>
    </location>
</feature>